<feature type="disulfide bond" evidence="15">
    <location>
        <begin position="1129"/>
        <end position="1141"/>
    </location>
</feature>
<evidence type="ECO:0000256" key="10">
    <source>
        <dbReference type="ARBA" id="ARBA00022824"/>
    </source>
</evidence>
<evidence type="ECO:0000256" key="4">
    <source>
        <dbReference type="ARBA" id="ARBA00022475"/>
    </source>
</evidence>
<evidence type="ECO:0000256" key="3">
    <source>
        <dbReference type="ARBA" id="ARBA00004389"/>
    </source>
</evidence>
<dbReference type="GO" id="GO:0006892">
    <property type="term" value="P:post-Golgi vesicle-mediated transport"/>
    <property type="evidence" value="ECO:0007669"/>
    <property type="project" value="TreeGrafter"/>
</dbReference>
<dbReference type="Pfam" id="PF00057">
    <property type="entry name" value="Ldl_recept_a"/>
    <property type="match status" value="4"/>
</dbReference>
<dbReference type="SUPFAM" id="SSF63825">
    <property type="entry name" value="YWTD domain"/>
    <property type="match status" value="1"/>
</dbReference>
<evidence type="ECO:0000313" key="20">
    <source>
        <dbReference type="EMBL" id="CAL4091361.1"/>
    </source>
</evidence>
<dbReference type="InterPro" id="IPR023415">
    <property type="entry name" value="LDLR_class-A_CS"/>
</dbReference>
<dbReference type="Gene3D" id="4.10.400.10">
    <property type="entry name" value="Low-density Lipoprotein Receptor"/>
    <property type="match status" value="4"/>
</dbReference>
<dbReference type="PROSITE" id="PS01209">
    <property type="entry name" value="LDLRA_1"/>
    <property type="match status" value="2"/>
</dbReference>
<feature type="disulfide bond" evidence="15">
    <location>
        <begin position="1232"/>
        <end position="1247"/>
    </location>
</feature>
<dbReference type="SMART" id="SM00135">
    <property type="entry name" value="LY"/>
    <property type="match status" value="4"/>
</dbReference>
<dbReference type="SMART" id="SM00192">
    <property type="entry name" value="LDLa"/>
    <property type="match status" value="4"/>
</dbReference>
<dbReference type="PANTHER" id="PTHR12106">
    <property type="entry name" value="SORTILIN RELATED"/>
    <property type="match status" value="1"/>
</dbReference>
<comment type="caution">
    <text evidence="15">Lacks conserved residue(s) required for the propagation of feature annotation.</text>
</comment>
<keyword evidence="10" id="KW-0256">Endoplasmic reticulum</keyword>
<dbReference type="PROSITE" id="PS51120">
    <property type="entry name" value="LDLRB"/>
    <property type="match status" value="3"/>
</dbReference>
<dbReference type="SUPFAM" id="SSF57424">
    <property type="entry name" value="LDL receptor-like module"/>
    <property type="match status" value="4"/>
</dbReference>
<dbReference type="GO" id="GO:0005789">
    <property type="term" value="C:endoplasmic reticulum membrane"/>
    <property type="evidence" value="ECO:0007669"/>
    <property type="project" value="UniProtKB-SubCell"/>
</dbReference>
<evidence type="ECO:0000256" key="9">
    <source>
        <dbReference type="ARBA" id="ARBA00022753"/>
    </source>
</evidence>
<dbReference type="FunFam" id="3.30.60.270:FF:000002">
    <property type="entry name" value="Sortilin-related receptor isoform A"/>
    <property type="match status" value="1"/>
</dbReference>
<keyword evidence="9" id="KW-0967">Endosome</keyword>
<dbReference type="InterPro" id="IPR000033">
    <property type="entry name" value="LDLR_classB_rpt"/>
</dbReference>
<comment type="caution">
    <text evidence="20">The sequence shown here is derived from an EMBL/GenBank/DDBJ whole genome shotgun (WGS) entry which is preliminary data.</text>
</comment>
<dbReference type="Pfam" id="PF15901">
    <property type="entry name" value="Sortilin_C"/>
    <property type="match status" value="1"/>
</dbReference>
<dbReference type="InterPro" id="IPR006581">
    <property type="entry name" value="VPS10"/>
</dbReference>
<dbReference type="Gene3D" id="2.120.10.30">
    <property type="entry name" value="TolB, C-terminal domain"/>
    <property type="match status" value="1"/>
</dbReference>
<dbReference type="GO" id="GO:0005768">
    <property type="term" value="C:endosome"/>
    <property type="evidence" value="ECO:0007669"/>
    <property type="project" value="UniProtKB-SubCell"/>
</dbReference>
<feature type="disulfide bond" evidence="15">
    <location>
        <begin position="1097"/>
        <end position="1115"/>
    </location>
</feature>
<dbReference type="InterPro" id="IPR050310">
    <property type="entry name" value="VPS10-sortilin"/>
</dbReference>
<keyword evidence="11" id="KW-0472">Membrane</keyword>
<keyword evidence="8" id="KW-0677">Repeat</keyword>
<evidence type="ECO:0000256" key="1">
    <source>
        <dbReference type="ARBA" id="ARBA00004177"/>
    </source>
</evidence>
<sequence length="1276" mass="145642">MDVRLVRLFLAISTYFFVLGNCKATRYGQPATHIAVARTKRSDPKIITAETDRESLHQDPLPHNRQRRHTDDGTEDDNNKNMPQHTTFPLNDSHHQVMIDWAGEGSEVVVCVTRDNVQDEKSTSNIYISYDYGTTFNDVTKKFMKDKKTAIINKFYKNEKYTSHFVFTDVVQKYIHITVDYGKTITATNVPFIPSEISHHPINPSVLLAYDSKDEERKLWISEDFGEAWRVVEMYVKSYYWFEATSPPTLYIERQDSTGKAAVLSSQTLFSVTSETKTVITGVDDFEVKDDFLFAIKEVHLLGSPTGSKHLSLWVSYLGGPFLQAEFPRSTLLNQHYYIADVSEGQVWVCVAHTQWESNLYVSSVPRSATHKVRFSVSLPRILYFNPSTNWVDTWLSEVADKSFADLHKVEGIRGVFIASQIAGNYSKEKDISPEHLTSLITFDQGAQWKPIQPPLKDADGIPISCKREDGCSLHLAQGLSKLYPSTYTVNVLSKRSAPGLIMATGSVGNSLKGHYALYVSTDAGINWNQVMKGNHLYTLGDHGGVLVAVDFYRSQTNEIQYSTDEGERWLSHKFIDSVFRRQLITSLYVSQLLTSNKSEEKSLFFIQKINMSNIFNYECKKDDYKTWSPHDVLNGRKCLLGRKEVYERRIPHTNCYNGLDYDRPISAKNCPCTREDYECDFGFVTNTTDGKTSDCIKDIEDVVNPYDRPKHCPPGTLYNRTRGYRLIPGDTCEGGRNFQYSPVLTACPLKEEREFLLVSTRRSILRYDLVDPESGFIPLPIPSLLMVITVDFDMATNCVYWSDLMEHQIKRMCFDGDHAVEILIEKDIKSIEGLALDWLSQNLYFVDGERKKLEVIRTDVHDHGRMRKTILDQNNLDKPRGIAVHPARGYLYISDWSDSKPKIARTNLDGEDYKILFADPIVAWPNGITLDFQAEKIYWVDAKLDYIATADLDGHNMRKIIHDNEKVMRPFSLAVYKSSLFWDDWEARHVLQAEKTYGRDITAITKKTYQGLADLKVFGALSQQGTNACKNQTSCKYLCMAQPNNSSKCLCPEFMKLRIELENGTVNCECPDGAPANPDGSCAMEENHCPEKFFACANRRCIPMEWQCDTDNDCGDNSDEKNCGERPCAPPSWMCGNGHCIAPNWRCDHDNDCGDNSDEQDCETKYVNCTADQFKCKNERCVDKNFRCDMEDDCRDGSDEVNCTIPSRTNCRGTEFQCKLDSRCLPLSWRCDGDNDCSDKSDEENCSEHTCEAWQFQCNKSKQCIFRYSTTEDKF</sequence>
<feature type="region of interest" description="Disordered" evidence="17">
    <location>
        <begin position="50"/>
        <end position="90"/>
    </location>
</feature>
<feature type="disulfide bond" evidence="15">
    <location>
        <begin position="1090"/>
        <end position="1102"/>
    </location>
</feature>
<dbReference type="FunFam" id="4.10.400.10:FF:000034">
    <property type="entry name" value="Low-density lipoprotein receptor-related protein 2"/>
    <property type="match status" value="1"/>
</dbReference>
<evidence type="ECO:0000313" key="21">
    <source>
        <dbReference type="Proteomes" id="UP001497623"/>
    </source>
</evidence>
<evidence type="ECO:0000256" key="7">
    <source>
        <dbReference type="ARBA" id="ARBA00022729"/>
    </source>
</evidence>
<evidence type="ECO:0000256" key="11">
    <source>
        <dbReference type="ARBA" id="ARBA00023136"/>
    </source>
</evidence>
<accession>A0AAV2QL27</accession>
<feature type="repeat" description="LDL-receptor class B" evidence="16">
    <location>
        <begin position="798"/>
        <end position="841"/>
    </location>
</feature>
<dbReference type="InterPro" id="IPR031777">
    <property type="entry name" value="Sortilin_C"/>
</dbReference>
<evidence type="ECO:0000256" key="2">
    <source>
        <dbReference type="ARBA" id="ARBA00004251"/>
    </source>
</evidence>
<dbReference type="SMART" id="SM00602">
    <property type="entry name" value="VPS10"/>
    <property type="match status" value="1"/>
</dbReference>
<evidence type="ECO:0000256" key="18">
    <source>
        <dbReference type="SAM" id="SignalP"/>
    </source>
</evidence>
<keyword evidence="13" id="KW-0675">Receptor</keyword>
<dbReference type="PRINTS" id="PR00261">
    <property type="entry name" value="LDLRECEPTOR"/>
</dbReference>
<keyword evidence="14" id="KW-0325">Glycoprotein</keyword>
<keyword evidence="21" id="KW-1185">Reference proteome</keyword>
<evidence type="ECO:0000259" key="19">
    <source>
        <dbReference type="SMART" id="SM00602"/>
    </source>
</evidence>
<protein>
    <recommendedName>
        <fullName evidence="19">VPS10 domain-containing protein</fullName>
    </recommendedName>
</protein>
<dbReference type="Gene3D" id="2.10.70.80">
    <property type="match status" value="1"/>
</dbReference>
<feature type="disulfide bond" evidence="15">
    <location>
        <begin position="1109"/>
        <end position="1124"/>
    </location>
</feature>
<dbReference type="InterPro" id="IPR015943">
    <property type="entry name" value="WD40/YVTN_repeat-like_dom_sf"/>
</dbReference>
<evidence type="ECO:0000256" key="8">
    <source>
        <dbReference type="ARBA" id="ARBA00022737"/>
    </source>
</evidence>
<organism evidence="20 21">
    <name type="scientific">Meganyctiphanes norvegica</name>
    <name type="common">Northern krill</name>
    <name type="synonym">Thysanopoda norvegica</name>
    <dbReference type="NCBI Taxonomy" id="48144"/>
    <lineage>
        <taxon>Eukaryota</taxon>
        <taxon>Metazoa</taxon>
        <taxon>Ecdysozoa</taxon>
        <taxon>Arthropoda</taxon>
        <taxon>Crustacea</taxon>
        <taxon>Multicrustacea</taxon>
        <taxon>Malacostraca</taxon>
        <taxon>Eumalacostraca</taxon>
        <taxon>Eucarida</taxon>
        <taxon>Euphausiacea</taxon>
        <taxon>Euphausiidae</taxon>
        <taxon>Meganyctiphanes</taxon>
    </lineage>
</organism>
<feature type="chain" id="PRO_5043550818" description="VPS10 domain-containing protein" evidence="18">
    <location>
        <begin position="25"/>
        <end position="1276"/>
    </location>
</feature>
<dbReference type="Pfam" id="PF15902">
    <property type="entry name" value="Sortilin-Vps10"/>
    <property type="match status" value="1"/>
</dbReference>
<dbReference type="InterPro" id="IPR036055">
    <property type="entry name" value="LDL_receptor-like_sf"/>
</dbReference>
<feature type="disulfide bond" evidence="15">
    <location>
        <begin position="1148"/>
        <end position="1163"/>
    </location>
</feature>
<evidence type="ECO:0000256" key="6">
    <source>
        <dbReference type="ARBA" id="ARBA00022583"/>
    </source>
</evidence>
<feature type="disulfide bond" evidence="15">
    <location>
        <begin position="1189"/>
        <end position="1204"/>
    </location>
</feature>
<evidence type="ECO:0000256" key="17">
    <source>
        <dbReference type="SAM" id="MobiDB-lite"/>
    </source>
</evidence>
<evidence type="ECO:0000256" key="15">
    <source>
        <dbReference type="PROSITE-ProRule" id="PRU00124"/>
    </source>
</evidence>
<dbReference type="GO" id="GO:0005886">
    <property type="term" value="C:plasma membrane"/>
    <property type="evidence" value="ECO:0007669"/>
    <property type="project" value="UniProtKB-SubCell"/>
</dbReference>
<feature type="disulfide bond" evidence="15">
    <location>
        <begin position="1170"/>
        <end position="1182"/>
    </location>
</feature>
<dbReference type="SUPFAM" id="SSF110296">
    <property type="entry name" value="Oligoxyloglucan reducing end-specific cellobiohydrolase"/>
    <property type="match status" value="1"/>
</dbReference>
<dbReference type="CDD" id="cd00112">
    <property type="entry name" value="LDLa"/>
    <property type="match status" value="4"/>
</dbReference>
<proteinExistence type="predicted"/>
<keyword evidence="12 15" id="KW-1015">Disulfide bond</keyword>
<keyword evidence="4" id="KW-1003">Cell membrane</keyword>
<dbReference type="InterPro" id="IPR031778">
    <property type="entry name" value="Sortilin_N"/>
</dbReference>
<dbReference type="Pfam" id="PF00058">
    <property type="entry name" value="Ldl_recept_b"/>
    <property type="match status" value="2"/>
</dbReference>
<feature type="non-terminal residue" evidence="20">
    <location>
        <position position="1276"/>
    </location>
</feature>
<keyword evidence="6" id="KW-0254">Endocytosis</keyword>
<gene>
    <name evidence="20" type="ORF">MNOR_LOCUS14319</name>
</gene>
<reference evidence="20 21" key="1">
    <citation type="submission" date="2024-05" db="EMBL/GenBank/DDBJ databases">
        <authorList>
            <person name="Wallberg A."/>
        </authorList>
    </citation>
    <scope>NUCLEOTIDE SEQUENCE [LARGE SCALE GENOMIC DNA]</scope>
</reference>
<feature type="compositionally biased region" description="Polar residues" evidence="17">
    <location>
        <begin position="80"/>
        <end position="90"/>
    </location>
</feature>
<feature type="disulfide bond" evidence="15">
    <location>
        <begin position="1136"/>
        <end position="1154"/>
    </location>
</feature>
<evidence type="ECO:0000256" key="13">
    <source>
        <dbReference type="ARBA" id="ARBA00023170"/>
    </source>
</evidence>
<dbReference type="Gene3D" id="2.130.10.10">
    <property type="entry name" value="YVTN repeat-like/Quinoprotein amine dehydrogenase"/>
    <property type="match status" value="1"/>
</dbReference>
<feature type="repeat" description="LDL-receptor class B" evidence="16">
    <location>
        <begin position="890"/>
        <end position="935"/>
    </location>
</feature>
<name>A0AAV2QL27_MEGNR</name>
<feature type="repeat" description="LDL-receptor class B" evidence="16">
    <location>
        <begin position="936"/>
        <end position="980"/>
    </location>
</feature>
<dbReference type="Gene3D" id="3.30.60.270">
    <property type="match status" value="1"/>
</dbReference>
<dbReference type="FunFam" id="2.120.10.30:FF:000241">
    <property type="entry name" value="Low-density lipoprotein receptor-related protein 6"/>
    <property type="match status" value="1"/>
</dbReference>
<dbReference type="PROSITE" id="PS50068">
    <property type="entry name" value="LDLRA_2"/>
    <property type="match status" value="4"/>
</dbReference>
<feature type="signal peptide" evidence="18">
    <location>
        <begin position="1"/>
        <end position="24"/>
    </location>
</feature>
<dbReference type="InterPro" id="IPR011042">
    <property type="entry name" value="6-blade_b-propeller_TolB-like"/>
</dbReference>
<dbReference type="EMBL" id="CAXKWB010008527">
    <property type="protein sequence ID" value="CAL4091361.1"/>
    <property type="molecule type" value="Genomic_DNA"/>
</dbReference>
<evidence type="ECO:0000256" key="12">
    <source>
        <dbReference type="ARBA" id="ARBA00023157"/>
    </source>
</evidence>
<dbReference type="Proteomes" id="UP001497623">
    <property type="component" value="Unassembled WGS sequence"/>
</dbReference>
<comment type="subcellular location">
    <subcellularLocation>
        <location evidence="2">Cell membrane</location>
        <topology evidence="2">Single-pass type I membrane protein</topology>
    </subcellularLocation>
    <subcellularLocation>
        <location evidence="3">Endoplasmic reticulum membrane</location>
        <topology evidence="3">Single-pass membrane protein</topology>
    </subcellularLocation>
    <subcellularLocation>
        <location evidence="1">Endosome</location>
    </subcellularLocation>
</comment>
<dbReference type="PANTHER" id="PTHR12106:SF27">
    <property type="entry name" value="SORTILIN-RELATED RECEPTOR"/>
    <property type="match status" value="1"/>
</dbReference>
<evidence type="ECO:0000256" key="16">
    <source>
        <dbReference type="PROSITE-ProRule" id="PRU00461"/>
    </source>
</evidence>
<dbReference type="GO" id="GO:0005794">
    <property type="term" value="C:Golgi apparatus"/>
    <property type="evidence" value="ECO:0007669"/>
    <property type="project" value="TreeGrafter"/>
</dbReference>
<dbReference type="AlphaFoldDB" id="A0AAV2QL27"/>
<keyword evidence="5" id="KW-0245">EGF-like domain</keyword>
<dbReference type="FunFam" id="4.10.400.10:FF:000011">
    <property type="entry name" value="Low-density lipoprotein receptor-related protein 1"/>
    <property type="match status" value="1"/>
</dbReference>
<evidence type="ECO:0000256" key="14">
    <source>
        <dbReference type="ARBA" id="ARBA00023180"/>
    </source>
</evidence>
<dbReference type="GO" id="GO:0006897">
    <property type="term" value="P:endocytosis"/>
    <property type="evidence" value="ECO:0007669"/>
    <property type="project" value="UniProtKB-KW"/>
</dbReference>
<keyword evidence="7 18" id="KW-0732">Signal</keyword>
<feature type="disulfide bond" evidence="15">
    <location>
        <begin position="1177"/>
        <end position="1195"/>
    </location>
</feature>
<dbReference type="InterPro" id="IPR002172">
    <property type="entry name" value="LDrepeatLR_classA_rpt"/>
</dbReference>
<feature type="compositionally biased region" description="Basic and acidic residues" evidence="17">
    <location>
        <begin position="50"/>
        <end position="62"/>
    </location>
</feature>
<feature type="domain" description="VPS10" evidence="19">
    <location>
        <begin position="115"/>
        <end position="753"/>
    </location>
</feature>
<evidence type="ECO:0000256" key="5">
    <source>
        <dbReference type="ARBA" id="ARBA00022536"/>
    </source>
</evidence>